<dbReference type="InterPro" id="IPR017972">
    <property type="entry name" value="Cyt_P450_CS"/>
</dbReference>
<name>A0ABR9PA58_9ACTN</name>
<evidence type="ECO:0000256" key="2">
    <source>
        <dbReference type="RuleBase" id="RU000461"/>
    </source>
</evidence>
<keyword evidence="2" id="KW-0560">Oxidoreductase</keyword>
<protein>
    <submittedName>
        <fullName evidence="3">Cytochrome P450</fullName>
    </submittedName>
</protein>
<dbReference type="PANTHER" id="PTHR46696:SF1">
    <property type="entry name" value="CYTOCHROME P450 YJIB-RELATED"/>
    <property type="match status" value="1"/>
</dbReference>
<dbReference type="RefSeq" id="WP_193123339.1">
    <property type="nucleotide sequence ID" value="NZ_JADBGI010000017.1"/>
</dbReference>
<evidence type="ECO:0000313" key="4">
    <source>
        <dbReference type="Proteomes" id="UP000806528"/>
    </source>
</evidence>
<gene>
    <name evidence="3" type="ORF">IDM40_18810</name>
</gene>
<proteinExistence type="inferred from homology"/>
<dbReference type="Pfam" id="PF00067">
    <property type="entry name" value="p450"/>
    <property type="match status" value="2"/>
</dbReference>
<dbReference type="SUPFAM" id="SSF48264">
    <property type="entry name" value="Cytochrome P450"/>
    <property type="match status" value="1"/>
</dbReference>
<dbReference type="PANTHER" id="PTHR46696">
    <property type="entry name" value="P450, PUTATIVE (EUROFUNG)-RELATED"/>
    <property type="match status" value="1"/>
</dbReference>
<dbReference type="InterPro" id="IPR001128">
    <property type="entry name" value="Cyt_P450"/>
</dbReference>
<dbReference type="EMBL" id="JADBGI010000017">
    <property type="protein sequence ID" value="MBE3000731.1"/>
    <property type="molecule type" value="Genomic_DNA"/>
</dbReference>
<keyword evidence="4" id="KW-1185">Reference proteome</keyword>
<dbReference type="PRINTS" id="PR00359">
    <property type="entry name" value="BP450"/>
</dbReference>
<dbReference type="InterPro" id="IPR002397">
    <property type="entry name" value="Cyt_P450_B"/>
</dbReference>
<keyword evidence="2" id="KW-0408">Iron</keyword>
<dbReference type="InterPro" id="IPR036396">
    <property type="entry name" value="Cyt_P450_sf"/>
</dbReference>
<comment type="similarity">
    <text evidence="1 2">Belongs to the cytochrome P450 family.</text>
</comment>
<reference evidence="3 4" key="1">
    <citation type="submission" date="2020-09" db="EMBL/GenBank/DDBJ databases">
        <title>Diversity and distribution of actinomycetes associated with coral in the coast of Hainan.</title>
        <authorList>
            <person name="Li F."/>
        </authorList>
    </citation>
    <scope>NUCLEOTIDE SEQUENCE [LARGE SCALE GENOMIC DNA]</scope>
    <source>
        <strain evidence="3 4">HNM0947</strain>
    </source>
</reference>
<dbReference type="PROSITE" id="PS00086">
    <property type="entry name" value="CYTOCHROME_P450"/>
    <property type="match status" value="1"/>
</dbReference>
<keyword evidence="2" id="KW-0349">Heme</keyword>
<dbReference type="PRINTS" id="PR00385">
    <property type="entry name" value="P450"/>
</dbReference>
<dbReference type="Gene3D" id="1.10.630.10">
    <property type="entry name" value="Cytochrome P450"/>
    <property type="match status" value="1"/>
</dbReference>
<organism evidence="3 4">
    <name type="scientific">Nocardiopsis coralli</name>
    <dbReference type="NCBI Taxonomy" id="2772213"/>
    <lineage>
        <taxon>Bacteria</taxon>
        <taxon>Bacillati</taxon>
        <taxon>Actinomycetota</taxon>
        <taxon>Actinomycetes</taxon>
        <taxon>Streptosporangiales</taxon>
        <taxon>Nocardiopsidaceae</taxon>
        <taxon>Nocardiopsis</taxon>
    </lineage>
</organism>
<evidence type="ECO:0000256" key="1">
    <source>
        <dbReference type="ARBA" id="ARBA00010617"/>
    </source>
</evidence>
<keyword evidence="2" id="KW-0479">Metal-binding</keyword>
<dbReference type="Proteomes" id="UP000806528">
    <property type="component" value="Unassembled WGS sequence"/>
</dbReference>
<comment type="caution">
    <text evidence="3">The sequence shown here is derived from an EMBL/GenBank/DDBJ whole genome shotgun (WGS) entry which is preliminary data.</text>
</comment>
<keyword evidence="2" id="KW-0503">Monooxygenase</keyword>
<evidence type="ECO:0000313" key="3">
    <source>
        <dbReference type="EMBL" id="MBE3000731.1"/>
    </source>
</evidence>
<accession>A0ABR9PA58</accession>
<sequence length="414" mass="45290">MATHRISIAPDDFDRDAVAHALHAAGPVTPVDLGGVDALAITHHDALRTVLADRTDTYVRGNAPHHWRALREGDVDPTSPLVRLLSGSIGSLLTSHGAAHARLRKPLQTHFTRRRVEELRPLVEDLTTSLLDDLDGRERVDLKEDFAWPLTVGVLVHLLGVDRSDAPVLGDLARRIFQLTDTEVFADTHRFLAALLEQRRLEPGHDLVSALAKTDDEAEGDDHLGDAQVVANLFLLVAAGFETTMGTLANGIRALLEHPDQLRRLTGQEVTWGSGVEEILRRHSSVSLLPGVFTTRETELAGVTVPEGELLLLAFAAAGLDRTSWDGPDTFDVGRDARGHLGFGHGPHLCLGAPLARLELTVALPTLFARFPRLELEPAQSEVTPVRSWMMRHDEHLWVRTAAARSPLPEDTPV</sequence>